<dbReference type="Proteomes" id="UP001595476">
    <property type="component" value="Unassembled WGS sequence"/>
</dbReference>
<organism evidence="1 2">
    <name type="scientific">Litoribrevibacter euphylliae</name>
    <dbReference type="NCBI Taxonomy" id="1834034"/>
    <lineage>
        <taxon>Bacteria</taxon>
        <taxon>Pseudomonadati</taxon>
        <taxon>Pseudomonadota</taxon>
        <taxon>Gammaproteobacteria</taxon>
        <taxon>Oceanospirillales</taxon>
        <taxon>Oceanospirillaceae</taxon>
        <taxon>Litoribrevibacter</taxon>
    </lineage>
</organism>
<keyword evidence="2" id="KW-1185">Reference proteome</keyword>
<dbReference type="Gene3D" id="3.90.1720.80">
    <property type="match status" value="1"/>
</dbReference>
<dbReference type="Pfam" id="PF14113">
    <property type="entry name" value="Tae4"/>
    <property type="match status" value="1"/>
</dbReference>
<protein>
    <submittedName>
        <fullName evidence="1">Type VI secretion system amidase effector protein Tae4</fullName>
    </submittedName>
</protein>
<gene>
    <name evidence="1" type="ORF">ACFOEK_06150</name>
</gene>
<proteinExistence type="predicted"/>
<accession>A0ABV7HD44</accession>
<sequence>MLVFETLWNNFPDKSEMKEQCQNKQADGSKPFGNYCAILLSEALIKSGVSTEGAKVKKCWSHSGMKHVLLAEELAHWLNGSGIAGLGSVEKVNPETFQDDLSDRTGIIFFKDYWQRGSESHENRSGDHIDLWNKDEITGNSMFVRSIYEFFGMVSDLNDSRDVWFWEVK</sequence>
<dbReference type="InterPro" id="IPR025562">
    <property type="entry name" value="Tae4"/>
</dbReference>
<reference evidence="2" key="1">
    <citation type="journal article" date="2019" name="Int. J. Syst. Evol. Microbiol.">
        <title>The Global Catalogue of Microorganisms (GCM) 10K type strain sequencing project: providing services to taxonomists for standard genome sequencing and annotation.</title>
        <authorList>
            <consortium name="The Broad Institute Genomics Platform"/>
            <consortium name="The Broad Institute Genome Sequencing Center for Infectious Disease"/>
            <person name="Wu L."/>
            <person name="Ma J."/>
        </authorList>
    </citation>
    <scope>NUCLEOTIDE SEQUENCE [LARGE SCALE GENOMIC DNA]</scope>
    <source>
        <strain evidence="2">KCTC 52438</strain>
    </source>
</reference>
<evidence type="ECO:0000313" key="1">
    <source>
        <dbReference type="EMBL" id="MFC3150598.1"/>
    </source>
</evidence>
<comment type="caution">
    <text evidence="1">The sequence shown here is derived from an EMBL/GenBank/DDBJ whole genome shotgun (WGS) entry which is preliminary data.</text>
</comment>
<dbReference type="EMBL" id="JBHRSZ010000002">
    <property type="protein sequence ID" value="MFC3150598.1"/>
    <property type="molecule type" value="Genomic_DNA"/>
</dbReference>
<name>A0ABV7HD44_9GAMM</name>
<evidence type="ECO:0000313" key="2">
    <source>
        <dbReference type="Proteomes" id="UP001595476"/>
    </source>
</evidence>
<dbReference type="RefSeq" id="WP_386717685.1">
    <property type="nucleotide sequence ID" value="NZ_JBHRSZ010000002.1"/>
</dbReference>